<dbReference type="InterPro" id="IPR000408">
    <property type="entry name" value="Reg_chr_condens"/>
</dbReference>
<dbReference type="PROSITE" id="PS50012">
    <property type="entry name" value="RCC1_3"/>
    <property type="match status" value="2"/>
</dbReference>
<dbReference type="Pfam" id="PF00415">
    <property type="entry name" value="RCC1"/>
    <property type="match status" value="1"/>
</dbReference>
<evidence type="ECO:0000313" key="4">
    <source>
        <dbReference type="Proteomes" id="UP000064967"/>
    </source>
</evidence>
<dbReference type="Gene3D" id="2.130.10.30">
    <property type="entry name" value="Regulator of chromosome condensation 1/beta-lactamase-inhibitor protein II"/>
    <property type="match status" value="2"/>
</dbReference>
<dbReference type="GO" id="GO:0005737">
    <property type="term" value="C:cytoplasm"/>
    <property type="evidence" value="ECO:0007669"/>
    <property type="project" value="TreeGrafter"/>
</dbReference>
<dbReference type="GO" id="GO:0005085">
    <property type="term" value="F:guanyl-nucleotide exchange factor activity"/>
    <property type="evidence" value="ECO:0007669"/>
    <property type="project" value="TreeGrafter"/>
</dbReference>
<dbReference type="PROSITE" id="PS51257">
    <property type="entry name" value="PROKAR_LIPOPROTEIN"/>
    <property type="match status" value="1"/>
</dbReference>
<dbReference type="EMBL" id="CP012333">
    <property type="protein sequence ID" value="AKV00191.1"/>
    <property type="molecule type" value="Genomic_DNA"/>
</dbReference>
<feature type="compositionally biased region" description="Basic and acidic residues" evidence="1">
    <location>
        <begin position="39"/>
        <end position="53"/>
    </location>
</feature>
<dbReference type="STRING" id="1391654.AKJ09_06854"/>
<accession>A0A0K1Q2Z7</accession>
<dbReference type="RefSeq" id="WP_146651523.1">
    <property type="nucleotide sequence ID" value="NZ_CP012333.1"/>
</dbReference>
<evidence type="ECO:0000256" key="1">
    <source>
        <dbReference type="SAM" id="MobiDB-lite"/>
    </source>
</evidence>
<evidence type="ECO:0000256" key="2">
    <source>
        <dbReference type="SAM" id="SignalP"/>
    </source>
</evidence>
<feature type="region of interest" description="Disordered" evidence="1">
    <location>
        <begin position="39"/>
        <end position="77"/>
    </location>
</feature>
<feature type="chain" id="PRO_5005466505" description="BNR repeat domain protein" evidence="2">
    <location>
        <begin position="32"/>
        <end position="445"/>
    </location>
</feature>
<protein>
    <recommendedName>
        <fullName evidence="5">BNR repeat domain protein</fullName>
    </recommendedName>
</protein>
<keyword evidence="4" id="KW-1185">Reference proteome</keyword>
<dbReference type="AlphaFoldDB" id="A0A0K1Q2Z7"/>
<evidence type="ECO:0008006" key="5">
    <source>
        <dbReference type="Google" id="ProtNLM"/>
    </source>
</evidence>
<organism evidence="3 4">
    <name type="scientific">Labilithrix luteola</name>
    <dbReference type="NCBI Taxonomy" id="1391654"/>
    <lineage>
        <taxon>Bacteria</taxon>
        <taxon>Pseudomonadati</taxon>
        <taxon>Myxococcota</taxon>
        <taxon>Polyangia</taxon>
        <taxon>Polyangiales</taxon>
        <taxon>Labilitrichaceae</taxon>
        <taxon>Labilithrix</taxon>
    </lineage>
</organism>
<feature type="signal peptide" evidence="2">
    <location>
        <begin position="1"/>
        <end position="31"/>
    </location>
</feature>
<dbReference type="KEGG" id="llu:AKJ09_06854"/>
<dbReference type="OrthoDB" id="5315536at2"/>
<dbReference type="Proteomes" id="UP000064967">
    <property type="component" value="Chromosome"/>
</dbReference>
<reference evidence="3 4" key="1">
    <citation type="submission" date="2015-08" db="EMBL/GenBank/DDBJ databases">
        <authorList>
            <person name="Babu N.S."/>
            <person name="Beckwith C.J."/>
            <person name="Beseler K.G."/>
            <person name="Brison A."/>
            <person name="Carone J.V."/>
            <person name="Caskin T.P."/>
            <person name="Diamond M."/>
            <person name="Durham M.E."/>
            <person name="Foxe J.M."/>
            <person name="Go M."/>
            <person name="Henderson B.A."/>
            <person name="Jones I.B."/>
            <person name="McGettigan J.A."/>
            <person name="Micheletti S.J."/>
            <person name="Nasrallah M.E."/>
            <person name="Ortiz D."/>
            <person name="Piller C.R."/>
            <person name="Privatt S.R."/>
            <person name="Schneider S.L."/>
            <person name="Sharp S."/>
            <person name="Smith T.C."/>
            <person name="Stanton J.D."/>
            <person name="Ullery H.E."/>
            <person name="Wilson R.J."/>
            <person name="Serrano M.G."/>
            <person name="Buck G."/>
            <person name="Lee V."/>
            <person name="Wang Y."/>
            <person name="Carvalho R."/>
            <person name="Voegtly L."/>
            <person name="Shi R."/>
            <person name="Duckworth R."/>
            <person name="Johnson A."/>
            <person name="Loviza R."/>
            <person name="Walstead R."/>
            <person name="Shah Z."/>
            <person name="Kiflezghi M."/>
            <person name="Wade K."/>
            <person name="Ball S.L."/>
            <person name="Bradley K.W."/>
            <person name="Asai D.J."/>
            <person name="Bowman C.A."/>
            <person name="Russell D.A."/>
            <person name="Pope W.H."/>
            <person name="Jacobs-Sera D."/>
            <person name="Hendrix R.W."/>
            <person name="Hatfull G.F."/>
        </authorList>
    </citation>
    <scope>NUCLEOTIDE SEQUENCE [LARGE SCALE GENOMIC DNA]</scope>
    <source>
        <strain evidence="3 4">DSM 27648</strain>
    </source>
</reference>
<dbReference type="PANTHER" id="PTHR45982">
    <property type="entry name" value="REGULATOR OF CHROMOSOME CONDENSATION"/>
    <property type="match status" value="1"/>
</dbReference>
<gene>
    <name evidence="3" type="ORF">AKJ09_06854</name>
</gene>
<sequence>MRSTKLRLLDRHAIGALFVLAPLVGGALATACGSDESVRFDDAESDAGTRDDATAPGDELDAGARADAQDATTDDGPFDAAVREVSCESSSCAIALTHPTTRKGESTSGQGFCALLYDKTVACWGSNTDGQLGNGLDDGVASAIPQHVVGLSNIVSVNGACALDEDGAAWCWGFGPFLQDERGYATVARTPVKLPIPGATRISAPRLNLCVLIEGEAECWGFASYGLAPATDGVLPPAAIAPVPIPMPDGAKARDIFHTDFAAFVLGDNGKLWSWGSRAGVGRVTSFSPDRNPDSIALEGVTNVSVASRNACAVANGIPYCWGSDADYALLPEPVVTPERVVQISNTDSVAQLPRRWCAVGGSGAVYCWGYNASGQAGDGTTEYAMTAVKVPLPAPAVHVETTADSTCALLDTGKVLCWGSNYYGQLGNGKFKIPSLVPVEVLLP</sequence>
<name>A0A0K1Q2Z7_9BACT</name>
<dbReference type="Pfam" id="PF13540">
    <property type="entry name" value="RCC1_2"/>
    <property type="match status" value="1"/>
</dbReference>
<dbReference type="PANTHER" id="PTHR45982:SF1">
    <property type="entry name" value="REGULATOR OF CHROMOSOME CONDENSATION"/>
    <property type="match status" value="1"/>
</dbReference>
<keyword evidence="2" id="KW-0732">Signal</keyword>
<proteinExistence type="predicted"/>
<dbReference type="InterPro" id="IPR051553">
    <property type="entry name" value="Ran_GTPase-activating"/>
</dbReference>
<dbReference type="InterPro" id="IPR009091">
    <property type="entry name" value="RCC1/BLIP-II"/>
</dbReference>
<evidence type="ECO:0000313" key="3">
    <source>
        <dbReference type="EMBL" id="AKV00191.1"/>
    </source>
</evidence>
<dbReference type="SUPFAM" id="SSF50985">
    <property type="entry name" value="RCC1/BLIP-II"/>
    <property type="match status" value="1"/>
</dbReference>